<dbReference type="GO" id="GO:0005524">
    <property type="term" value="F:ATP binding"/>
    <property type="evidence" value="ECO:0007669"/>
    <property type="project" value="UniProtKB-KW"/>
</dbReference>
<evidence type="ECO:0000259" key="4">
    <source>
        <dbReference type="PROSITE" id="PS50893"/>
    </source>
</evidence>
<evidence type="ECO:0000256" key="1">
    <source>
        <dbReference type="ARBA" id="ARBA00022448"/>
    </source>
</evidence>
<dbReference type="PROSITE" id="PS50893">
    <property type="entry name" value="ABC_TRANSPORTER_2"/>
    <property type="match status" value="1"/>
</dbReference>
<dbReference type="InterPro" id="IPR003593">
    <property type="entry name" value="AAA+_ATPase"/>
</dbReference>
<dbReference type="GO" id="GO:0016887">
    <property type="term" value="F:ATP hydrolysis activity"/>
    <property type="evidence" value="ECO:0007669"/>
    <property type="project" value="InterPro"/>
</dbReference>
<evidence type="ECO:0000256" key="3">
    <source>
        <dbReference type="ARBA" id="ARBA00022840"/>
    </source>
</evidence>
<proteinExistence type="predicted"/>
<sequence>MILTVKNLVKRYNEKTALDHFNMEVKEGEILGLLGPNGCGKTTAINCMLSLLKHGKGEIIIFGEEMKPNALHIKKRIGLVPQEVSVFYDFTVRQNIDYFCGLYVNNTQERKKLVDEAIDFVGLNNYASFRAKKLSGGLLRRLNIACGIAHKPELIFLDEPTVAVDAQSRNFILSGIKELAKRGSTIVYTTHYLEEVEELCDRIIIMDEGRDIANGTLEELHKLIRTSEKMVVEFVETKDNLQEELKKIPHVLEVTKNGNEFLISFENSINNLNELILFINNNSLAYTKLYSELPSLNDIFLELTGKELRD</sequence>
<reference evidence="5" key="1">
    <citation type="submission" date="2012-01" db="EMBL/GenBank/DDBJ databases">
        <title>The Genome Sequence of Treponema denticola H-22.</title>
        <authorList>
            <consortium name="The Broad Institute Genome Sequencing Platform"/>
            <person name="Earl A."/>
            <person name="Ward D."/>
            <person name="Feldgarden M."/>
            <person name="Gevers D."/>
            <person name="Blanton J.M."/>
            <person name="Fenno C.J."/>
            <person name="Baranova O.V."/>
            <person name="Mathney J."/>
            <person name="Dewhirst F.E."/>
            <person name="Izard J."/>
            <person name="Young S.K."/>
            <person name="Zeng Q."/>
            <person name="Gargeya S."/>
            <person name="Fitzgerald M."/>
            <person name="Haas B."/>
            <person name="Abouelleil A."/>
            <person name="Alvarado L."/>
            <person name="Arachchi H.M."/>
            <person name="Berlin A."/>
            <person name="Chapman S.B."/>
            <person name="Gearin G."/>
            <person name="Goldberg J."/>
            <person name="Griggs A."/>
            <person name="Gujja S."/>
            <person name="Hansen M."/>
            <person name="Heiman D."/>
            <person name="Howarth C."/>
            <person name="Larimer J."/>
            <person name="Lui A."/>
            <person name="MacDonald P.J.P."/>
            <person name="McCowen C."/>
            <person name="Montmayeur A."/>
            <person name="Murphy C."/>
            <person name="Neiman D."/>
            <person name="Pearson M."/>
            <person name="Priest M."/>
            <person name="Roberts A."/>
            <person name="Saif S."/>
            <person name="Shea T."/>
            <person name="Sisk P."/>
            <person name="Stolte C."/>
            <person name="Sykes S."/>
            <person name="Wortman J."/>
            <person name="Nusbaum C."/>
            <person name="Birren B."/>
        </authorList>
    </citation>
    <scope>NUCLEOTIDE SEQUENCE [LARGE SCALE GENOMIC DNA]</scope>
    <source>
        <strain evidence="5">H-22</strain>
    </source>
</reference>
<dbReference type="Gene3D" id="3.40.50.300">
    <property type="entry name" value="P-loop containing nucleotide triphosphate hydrolases"/>
    <property type="match status" value="1"/>
</dbReference>
<dbReference type="InterPro" id="IPR025302">
    <property type="entry name" value="DrrA1/2-like_C"/>
</dbReference>
<dbReference type="AlphaFoldDB" id="A0A0E2E4R6"/>
<name>A0A0E2E4R6_TREDN</name>
<dbReference type="Pfam" id="PF13732">
    <property type="entry name" value="DrrA1-3_C"/>
    <property type="match status" value="1"/>
</dbReference>
<keyword evidence="1" id="KW-0813">Transport</keyword>
<dbReference type="InterPro" id="IPR003439">
    <property type="entry name" value="ABC_transporter-like_ATP-bd"/>
</dbReference>
<dbReference type="Proteomes" id="UP000011705">
    <property type="component" value="Chromosome"/>
</dbReference>
<comment type="caution">
    <text evidence="5">The sequence shown here is derived from an EMBL/GenBank/DDBJ whole genome shotgun (WGS) entry which is preliminary data.</text>
</comment>
<feature type="domain" description="ABC transporter" evidence="4">
    <location>
        <begin position="3"/>
        <end position="233"/>
    </location>
</feature>
<dbReference type="SMART" id="SM00382">
    <property type="entry name" value="AAA"/>
    <property type="match status" value="1"/>
</dbReference>
<dbReference type="PATRIC" id="fig|999432.5.peg.2189"/>
<evidence type="ECO:0000313" key="5">
    <source>
        <dbReference type="EMBL" id="EMB31728.1"/>
    </source>
</evidence>
<keyword evidence="2" id="KW-0547">Nucleotide-binding</keyword>
<dbReference type="EMBL" id="AGDV01000020">
    <property type="protein sequence ID" value="EMB31728.1"/>
    <property type="molecule type" value="Genomic_DNA"/>
</dbReference>
<organism evidence="5">
    <name type="scientific">Treponema denticola H-22</name>
    <dbReference type="NCBI Taxonomy" id="999432"/>
    <lineage>
        <taxon>Bacteria</taxon>
        <taxon>Pseudomonadati</taxon>
        <taxon>Spirochaetota</taxon>
        <taxon>Spirochaetia</taxon>
        <taxon>Spirochaetales</taxon>
        <taxon>Treponemataceae</taxon>
        <taxon>Treponema</taxon>
    </lineage>
</organism>
<dbReference type="RefSeq" id="WP_002672287.1">
    <property type="nucleotide sequence ID" value="NZ_CM001795.1"/>
</dbReference>
<dbReference type="Pfam" id="PF00005">
    <property type="entry name" value="ABC_tran"/>
    <property type="match status" value="1"/>
</dbReference>
<accession>A0A0E2E4R6</accession>
<evidence type="ECO:0000256" key="2">
    <source>
        <dbReference type="ARBA" id="ARBA00022741"/>
    </source>
</evidence>
<protein>
    <recommendedName>
        <fullName evidence="4">ABC transporter domain-containing protein</fullName>
    </recommendedName>
</protein>
<gene>
    <name evidence="5" type="ORF">HMPREF9726_02108</name>
</gene>
<keyword evidence="3" id="KW-0067">ATP-binding</keyword>
<dbReference type="PANTHER" id="PTHR43582:SF2">
    <property type="entry name" value="LINEARMYCIN RESISTANCE ATP-BINDING PROTEIN LNRL"/>
    <property type="match status" value="1"/>
</dbReference>
<dbReference type="SUPFAM" id="SSF52540">
    <property type="entry name" value="P-loop containing nucleoside triphosphate hydrolases"/>
    <property type="match status" value="1"/>
</dbReference>
<dbReference type="PANTHER" id="PTHR43582">
    <property type="entry name" value="LINEARMYCIN RESISTANCE ATP-BINDING PROTEIN LNRL"/>
    <property type="match status" value="1"/>
</dbReference>
<dbReference type="HOGENOM" id="CLU_000604_1_2_12"/>
<dbReference type="InterPro" id="IPR027417">
    <property type="entry name" value="P-loop_NTPase"/>
</dbReference>